<dbReference type="EMBL" id="LODT01000035">
    <property type="protein sequence ID" value="KYQ91452.1"/>
    <property type="molecule type" value="Genomic_DNA"/>
</dbReference>
<dbReference type="OrthoDB" id="1421090at2759"/>
<dbReference type="SUPFAM" id="SSF52047">
    <property type="entry name" value="RNI-like"/>
    <property type="match status" value="1"/>
</dbReference>
<proteinExistence type="predicted"/>
<name>A0A151ZBX4_TIELA</name>
<evidence type="ECO:0000313" key="1">
    <source>
        <dbReference type="EMBL" id="KYQ91452.1"/>
    </source>
</evidence>
<keyword evidence="2" id="KW-1185">Reference proteome</keyword>
<gene>
    <name evidence="1" type="ORF">DLAC_08419</name>
</gene>
<reference evidence="1 2" key="1">
    <citation type="submission" date="2015-12" db="EMBL/GenBank/DDBJ databases">
        <title>Dictyostelia acquired genes for synthesis and detection of signals that induce cell-type specialization by lateral gene transfer from prokaryotes.</title>
        <authorList>
            <person name="Gloeckner G."/>
            <person name="Schaap P."/>
        </authorList>
    </citation>
    <scope>NUCLEOTIDE SEQUENCE [LARGE SCALE GENOMIC DNA]</scope>
    <source>
        <strain evidence="1 2">TK</strain>
    </source>
</reference>
<evidence type="ECO:0000313" key="2">
    <source>
        <dbReference type="Proteomes" id="UP000076078"/>
    </source>
</evidence>
<dbReference type="InParanoid" id="A0A151ZBX4"/>
<dbReference type="AlphaFoldDB" id="A0A151ZBX4"/>
<comment type="caution">
    <text evidence="1">The sequence shown here is derived from an EMBL/GenBank/DDBJ whole genome shotgun (WGS) entry which is preliminary data.</text>
</comment>
<dbReference type="Proteomes" id="UP000076078">
    <property type="component" value="Unassembled WGS sequence"/>
</dbReference>
<accession>A0A151ZBX4</accession>
<sequence length="558" mass="64321">MLPRILIIKIIDYIKYNFKNSIIWFENLLLVNKEWRDYIVPKIRSIRFNVDKIESHFSKLSNRDGVELSLSLRGNKDIDDYINKWNSLSIDDNITFISIHNSNIIPTIRKAPKLQNLILDKSGRDCNDILQFINSNENIQHLDTLKIIMPPGVDLRLNQQVTSTILQNLKKLELVGGVSIHLFGLDFIVELENLESISVMKYKVSFESIINLLENTKCIDIQLSSLEFTATDQNQKHVDDLLQSITLSKTIKVLDFYYSLPFNVIIDHLVNFLNTTPNLKQLLCGNGFLVSKNLNNNENYVSNLSIVNNTIEIFLFESPVVTMYDTKDNYSIYSLWTVPSNLNELDLTGLPGIPIESLMKYHNKCSELYIYGSDVSSFPIDVVALNLPNLIWFSFDTEKSTDFNAVEFIEKLQMNNHLTYLNLGCQMDCNLMCQLISQNHPTIQTINCFTITNWNLSNIIDSLLSNRNITSVYFLKANSVKTEESSEYIHQIIRLLENNELSNICIEGIAKSIYTQDDMDQFEKTIQLHGHKIVNLVMLPNDNKNITKILNKYLIYLN</sequence>
<organism evidence="1 2">
    <name type="scientific">Tieghemostelium lacteum</name>
    <name type="common">Slime mold</name>
    <name type="synonym">Dictyostelium lacteum</name>
    <dbReference type="NCBI Taxonomy" id="361077"/>
    <lineage>
        <taxon>Eukaryota</taxon>
        <taxon>Amoebozoa</taxon>
        <taxon>Evosea</taxon>
        <taxon>Eumycetozoa</taxon>
        <taxon>Dictyostelia</taxon>
        <taxon>Dictyosteliales</taxon>
        <taxon>Raperosteliaceae</taxon>
        <taxon>Tieghemostelium</taxon>
    </lineage>
</organism>
<protein>
    <submittedName>
        <fullName evidence="1">Uncharacterized protein</fullName>
    </submittedName>
</protein>